<dbReference type="GO" id="GO:0043130">
    <property type="term" value="F:ubiquitin binding"/>
    <property type="evidence" value="ECO:0007669"/>
    <property type="project" value="UniProtKB-UniRule"/>
</dbReference>
<keyword evidence="6 8" id="KW-0653">Protein transport</keyword>
<evidence type="ECO:0000256" key="4">
    <source>
        <dbReference type="ARBA" id="ARBA00022448"/>
    </source>
</evidence>
<evidence type="ECO:0000256" key="3">
    <source>
        <dbReference type="ARBA" id="ARBA00017953"/>
    </source>
</evidence>
<comment type="function">
    <text evidence="8">Component of the ESCRT-II complex (endosomal sorting complex required for transport II), which is required for multivesicular body (MVB) formation and sorting of endosomal cargo proteins into MVBs.</text>
</comment>
<evidence type="ECO:0000313" key="11">
    <source>
        <dbReference type="Proteomes" id="UP000316759"/>
    </source>
</evidence>
<dbReference type="GO" id="GO:0000814">
    <property type="term" value="C:ESCRT II complex"/>
    <property type="evidence" value="ECO:0007669"/>
    <property type="project" value="UniProtKB-UniRule"/>
</dbReference>
<keyword evidence="8" id="KW-0967">Endosome</keyword>
<keyword evidence="11" id="KW-1185">Reference proteome</keyword>
<protein>
    <recommendedName>
        <fullName evidence="3 8">Vacuolar protein-sorting-associated protein 36</fullName>
    </recommendedName>
    <alternativeName>
        <fullName evidence="7 8">ESCRT-II complex subunit VPS36</fullName>
    </alternativeName>
</protein>
<dbReference type="Pfam" id="PF11605">
    <property type="entry name" value="Vps36_ESCRT-II"/>
    <property type="match status" value="1"/>
</dbReference>
<dbReference type="InterPro" id="IPR040608">
    <property type="entry name" value="Snf8/Vps36"/>
</dbReference>
<evidence type="ECO:0000256" key="5">
    <source>
        <dbReference type="ARBA" id="ARBA00022490"/>
    </source>
</evidence>
<keyword evidence="4 8" id="KW-0813">Transport</keyword>
<comment type="similarity">
    <text evidence="1">Belongs to the SNF7 family.</text>
</comment>
<dbReference type="GO" id="GO:0031902">
    <property type="term" value="C:late endosome membrane"/>
    <property type="evidence" value="ECO:0007669"/>
    <property type="project" value="UniProtKB-UniRule"/>
</dbReference>
<name>A0A504YNB9_FASGI</name>
<feature type="domain" description="GLUE N-terminal" evidence="9">
    <location>
        <begin position="108"/>
        <end position="287"/>
    </location>
</feature>
<dbReference type="Gene3D" id="1.10.10.10">
    <property type="entry name" value="Winged helix-like DNA-binding domain superfamily/Winged helix DNA-binding domain"/>
    <property type="match status" value="3"/>
</dbReference>
<evidence type="ECO:0000256" key="2">
    <source>
        <dbReference type="ARBA" id="ARBA00009697"/>
    </source>
</evidence>
<dbReference type="OrthoDB" id="271448at2759"/>
<dbReference type="STRING" id="46835.A0A504YNB9"/>
<dbReference type="PANTHER" id="PTHR13128:SF12">
    <property type="entry name" value="VACUOLAR PROTEIN-SORTING-ASSOCIATED PROTEIN 36"/>
    <property type="match status" value="1"/>
</dbReference>
<organism evidence="10 11">
    <name type="scientific">Fasciola gigantica</name>
    <name type="common">Giant liver fluke</name>
    <dbReference type="NCBI Taxonomy" id="46835"/>
    <lineage>
        <taxon>Eukaryota</taxon>
        <taxon>Metazoa</taxon>
        <taxon>Spiralia</taxon>
        <taxon>Lophotrochozoa</taxon>
        <taxon>Platyhelminthes</taxon>
        <taxon>Trematoda</taxon>
        <taxon>Digenea</taxon>
        <taxon>Plagiorchiida</taxon>
        <taxon>Echinostomata</taxon>
        <taxon>Echinostomatoidea</taxon>
        <taxon>Fasciolidae</taxon>
        <taxon>Fasciola</taxon>
    </lineage>
</organism>
<dbReference type="PANTHER" id="PTHR13128">
    <property type="entry name" value="VACUOLAR PROTEIN-SORTING-ASSOCIATED PROTEIN 36"/>
    <property type="match status" value="1"/>
</dbReference>
<proteinExistence type="inferred from homology"/>
<accession>A0A504YNB9</accession>
<dbReference type="InterPro" id="IPR036388">
    <property type="entry name" value="WH-like_DNA-bd_sf"/>
</dbReference>
<dbReference type="SUPFAM" id="SSF46785">
    <property type="entry name" value="Winged helix' DNA-binding domain"/>
    <property type="match status" value="2"/>
</dbReference>
<reference evidence="10 11" key="1">
    <citation type="submission" date="2019-04" db="EMBL/GenBank/DDBJ databases">
        <title>Annotation for the trematode Fasciola gigantica.</title>
        <authorList>
            <person name="Choi Y.-J."/>
        </authorList>
    </citation>
    <scope>NUCLEOTIDE SEQUENCE [LARGE SCALE GENOMIC DNA]</scope>
    <source>
        <strain evidence="10">Uganda_cow_1</strain>
    </source>
</reference>
<dbReference type="Pfam" id="PF04157">
    <property type="entry name" value="EAP30"/>
    <property type="match status" value="1"/>
</dbReference>
<dbReference type="InterPro" id="IPR036390">
    <property type="entry name" value="WH_DNA-bd_sf"/>
</dbReference>
<dbReference type="FunFam" id="1.10.10.10:FF:000416">
    <property type="entry name" value="Vacuolar protein-sorting-associated protein 36"/>
    <property type="match status" value="1"/>
</dbReference>
<dbReference type="GO" id="GO:0043328">
    <property type="term" value="P:protein transport to vacuole involved in ubiquitin-dependent protein catabolic process via the multivesicular body sorting pathway"/>
    <property type="evidence" value="ECO:0007669"/>
    <property type="project" value="UniProtKB-UniRule"/>
</dbReference>
<keyword evidence="5 8" id="KW-0963">Cytoplasm</keyword>
<dbReference type="InterPro" id="IPR005024">
    <property type="entry name" value="Snf7_fam"/>
</dbReference>
<dbReference type="InterPro" id="IPR021648">
    <property type="entry name" value="GLUE_dom"/>
</dbReference>
<evidence type="ECO:0000256" key="6">
    <source>
        <dbReference type="ARBA" id="ARBA00022927"/>
    </source>
</evidence>
<sequence length="625" mass="68461">MSNVQQLINEVEFAQVEVQVFNGLKAGNQALKELHQLMSLEDVERILDDTRDSIAYQEEINEAIAGTLTPKDTRAAEQELEDLLRSLDQELPNVPTNEIVYERDRDQVEHHGFGGSGGVDEESLVLQQTGIRLYDGPNRTSFDHGVIKLTTHRLIWTRSDAYDSTSVLALPLAAILSVRIEEGGGLVRGRSPKVVLRLLTPAALYNALASLPNPLPWTDRWLANGNRKTVAAAAENDQQRTSTYSALPQSSENHVKLGFTRTGHREFERALQEVLAAKVWAASVIPTRPGNSSRAYGSVGIGAIEKQQAARIVHTDKSLEEAFDDLNNLMSRAREMVALSRALAKKSRVSKGGELTTNETAELRAAMLSMGVMDESDVLNSRSSSEAVRGGSAVAPTASSSSSFHAQLAHQLSDLLTPLLTGRKGSTGVGCVDLASAYCRLNRARGMQLVSPEDLLRSCHLLEREKLPIRLKRFPSGLMVLQLASENESETLQSTAALIQERSSLTAEELSRIVGVPLLLARERLLAVEEVGLVCRDDSLAGLRFYPNRFVLQLASENESETLQSTAALIQERSSLTAEELSRIVGVPLLLARERLLAVEEVGLVCRDDSLAGLRFYPNRFVTES</sequence>
<comment type="subunit">
    <text evidence="8">Component of the endosomal sorting complex required for transport II (ESCRT-II).</text>
</comment>
<evidence type="ECO:0000259" key="9">
    <source>
        <dbReference type="PROSITE" id="PS51495"/>
    </source>
</evidence>
<dbReference type="InterPro" id="IPR037855">
    <property type="entry name" value="Vps36"/>
</dbReference>
<evidence type="ECO:0000256" key="1">
    <source>
        <dbReference type="ARBA" id="ARBA00006190"/>
    </source>
</evidence>
<dbReference type="PROSITE" id="PS51495">
    <property type="entry name" value="GLUE"/>
    <property type="match status" value="1"/>
</dbReference>
<dbReference type="Gene3D" id="6.10.140.260">
    <property type="match status" value="1"/>
</dbReference>
<gene>
    <name evidence="10" type="ORF">FGIG_09334</name>
</gene>
<dbReference type="AlphaFoldDB" id="A0A504YNB9"/>
<evidence type="ECO:0000256" key="7">
    <source>
        <dbReference type="ARBA" id="ARBA00030114"/>
    </source>
</evidence>
<dbReference type="InterPro" id="IPR011993">
    <property type="entry name" value="PH-like_dom_sf"/>
</dbReference>
<dbReference type="Pfam" id="PF03357">
    <property type="entry name" value="Snf7"/>
    <property type="match status" value="1"/>
</dbReference>
<dbReference type="Gene3D" id="2.30.29.30">
    <property type="entry name" value="Pleckstrin-homology domain (PH domain)/Phosphotyrosine-binding domain (PTB)"/>
    <property type="match status" value="1"/>
</dbReference>
<comment type="similarity">
    <text evidence="2 8">Belongs to the VPS36 family.</text>
</comment>
<dbReference type="Proteomes" id="UP000316759">
    <property type="component" value="Unassembled WGS sequence"/>
</dbReference>
<comment type="caution">
    <text evidence="10">The sequence shown here is derived from an EMBL/GenBank/DDBJ whole genome shotgun (WGS) entry which is preliminary data.</text>
</comment>
<evidence type="ECO:0000256" key="8">
    <source>
        <dbReference type="RuleBase" id="RU367095"/>
    </source>
</evidence>
<dbReference type="GO" id="GO:0032266">
    <property type="term" value="F:phosphatidylinositol-3-phosphate binding"/>
    <property type="evidence" value="ECO:0007669"/>
    <property type="project" value="UniProtKB-UniRule"/>
</dbReference>
<evidence type="ECO:0000313" key="10">
    <source>
        <dbReference type="EMBL" id="TPP63482.1"/>
    </source>
</evidence>
<dbReference type="SUPFAM" id="SSF50729">
    <property type="entry name" value="PH domain-like"/>
    <property type="match status" value="1"/>
</dbReference>
<comment type="subcellular location">
    <subcellularLocation>
        <location evidence="8">Cytoplasm</location>
    </subcellularLocation>
    <subcellularLocation>
        <location evidence="8">Endosome</location>
    </subcellularLocation>
</comment>
<dbReference type="EMBL" id="SUNJ01005598">
    <property type="protein sequence ID" value="TPP63482.1"/>
    <property type="molecule type" value="Genomic_DNA"/>
</dbReference>